<dbReference type="RefSeq" id="WP_051589551.1">
    <property type="nucleotide sequence ID" value="NZ_CP007514.1"/>
</dbReference>
<comment type="similarity">
    <text evidence="7">Belongs to the DNA polymerase HolA subunit family.</text>
</comment>
<dbReference type="SUPFAM" id="SSF48019">
    <property type="entry name" value="post-AAA+ oligomerization domain-like"/>
    <property type="match status" value="1"/>
</dbReference>
<dbReference type="EMBL" id="JAWXXX010000001">
    <property type="protein sequence ID" value="MDX5894215.1"/>
    <property type="molecule type" value="Genomic_DNA"/>
</dbReference>
<protein>
    <recommendedName>
        <fullName evidence="2">DNA polymerase III subunit delta</fullName>
        <ecNumber evidence="1">2.7.7.7</ecNumber>
    </recommendedName>
</protein>
<evidence type="ECO:0000256" key="5">
    <source>
        <dbReference type="ARBA" id="ARBA00022705"/>
    </source>
</evidence>
<evidence type="ECO:0000256" key="2">
    <source>
        <dbReference type="ARBA" id="ARBA00017703"/>
    </source>
</evidence>
<dbReference type="PANTHER" id="PTHR34388">
    <property type="entry name" value="DNA POLYMERASE III SUBUNIT DELTA"/>
    <property type="match status" value="1"/>
</dbReference>
<dbReference type="SUPFAM" id="SSF52540">
    <property type="entry name" value="P-loop containing nucleoside triphosphate hydrolases"/>
    <property type="match status" value="1"/>
</dbReference>
<dbReference type="Gene3D" id="1.10.8.60">
    <property type="match status" value="1"/>
</dbReference>
<dbReference type="InterPro" id="IPR010372">
    <property type="entry name" value="DNA_pol3_delta_N"/>
</dbReference>
<proteinExistence type="inferred from homology"/>
<evidence type="ECO:0000259" key="9">
    <source>
        <dbReference type="Pfam" id="PF06144"/>
    </source>
</evidence>
<sequence length="307" mass="33424">MTVYLLYGDDEERKARSVEKLRAGRGSEVFDASTDAPEAVLAACNSFSLFGEATFVLLRNLDAWNAAQKAKLLDYVANPSEGSDLVMLAQKMAARDRLLTATQKSGEAHELKQPTGKALERWLIGHAKRNGLAVSVEVAQELMDRCSSDKARLVNEVEKLSLFCEGGEVTLGDVDALVAPDVQSNIFEFVDALGAGRTGRAIETLDRLAATGEPPLRVLFMVRRQLQLIARAKSLAERGVPRPEVAGALKVPPFVAKKLDEQGRRFTPEDLERALETVLDLEGGLKGGSDLPDALQLERAVVKLTDR</sequence>
<dbReference type="InterPro" id="IPR027417">
    <property type="entry name" value="P-loop_NTPase"/>
</dbReference>
<dbReference type="InterPro" id="IPR008921">
    <property type="entry name" value="DNA_pol3_clamp-load_cplx_C"/>
</dbReference>
<feature type="domain" description="DNA polymerase III delta N-terminal" evidence="9">
    <location>
        <begin position="28"/>
        <end position="104"/>
    </location>
</feature>
<keyword evidence="13" id="KW-1185">Reference proteome</keyword>
<dbReference type="GO" id="GO:0006261">
    <property type="term" value="P:DNA-templated DNA replication"/>
    <property type="evidence" value="ECO:0007669"/>
    <property type="project" value="TreeGrafter"/>
</dbReference>
<evidence type="ECO:0000313" key="11">
    <source>
        <dbReference type="EMBL" id="AHY46808.1"/>
    </source>
</evidence>
<keyword evidence="3 12" id="KW-0808">Transferase</keyword>
<dbReference type="Gene3D" id="3.40.50.300">
    <property type="entry name" value="P-loop containing nucleotide triphosphate hydrolases"/>
    <property type="match status" value="1"/>
</dbReference>
<evidence type="ECO:0000256" key="8">
    <source>
        <dbReference type="ARBA" id="ARBA00049244"/>
    </source>
</evidence>
<dbReference type="GO" id="GO:0003887">
    <property type="term" value="F:DNA-directed DNA polymerase activity"/>
    <property type="evidence" value="ECO:0007669"/>
    <property type="project" value="UniProtKB-KW"/>
</dbReference>
<dbReference type="InterPro" id="IPR005790">
    <property type="entry name" value="DNA_polIII_delta"/>
</dbReference>
<dbReference type="GO" id="GO:0009360">
    <property type="term" value="C:DNA polymerase III complex"/>
    <property type="evidence" value="ECO:0007669"/>
    <property type="project" value="InterPro"/>
</dbReference>
<reference evidence="12" key="2">
    <citation type="submission" date="2023-11" db="EMBL/GenBank/DDBJ databases">
        <title>MicrobeMod: A computational toolkit for identifying prokaryotic methylation and restriction-modification with nanopore sequencing.</title>
        <authorList>
            <person name="Crits-Christoph A."/>
            <person name="Kang S.C."/>
            <person name="Lee H."/>
            <person name="Ostrov N."/>
        </authorList>
    </citation>
    <scope>NUCLEOTIDE SEQUENCE</scope>
    <source>
        <strain evidence="12">ATCC 51242</strain>
    </source>
</reference>
<dbReference type="EMBL" id="CP007514">
    <property type="protein sequence ID" value="AHY46808.1"/>
    <property type="molecule type" value="Genomic_DNA"/>
</dbReference>
<dbReference type="GO" id="GO:0003677">
    <property type="term" value="F:DNA binding"/>
    <property type="evidence" value="ECO:0007669"/>
    <property type="project" value="InterPro"/>
</dbReference>
<dbReference type="InterPro" id="IPR048466">
    <property type="entry name" value="DNA_pol3_delta-like_C"/>
</dbReference>
<evidence type="ECO:0000256" key="3">
    <source>
        <dbReference type="ARBA" id="ARBA00022679"/>
    </source>
</evidence>
<dbReference type="HOGENOM" id="CLU_044694_2_1_11"/>
<dbReference type="AlphaFoldDB" id="A0A023X391"/>
<reference evidence="11 13" key="1">
    <citation type="submission" date="2014-03" db="EMBL/GenBank/DDBJ databases">
        <title>Complete genome sequence of the Radio-Resistant Rubrobacter radiotolerans RSPS-4.</title>
        <authorList>
            <person name="Egas C.C."/>
            <person name="Barroso C.C."/>
            <person name="Froufe H.J.C."/>
            <person name="Pacheco J.J."/>
            <person name="Albuquerque L.L."/>
            <person name="da Costa M.M.S."/>
        </authorList>
    </citation>
    <scope>NUCLEOTIDE SEQUENCE [LARGE SCALE GENOMIC DNA]</scope>
    <source>
        <strain evidence="11 13">RSPS-4</strain>
    </source>
</reference>
<dbReference type="KEGG" id="rrd:RradSPS_1525"/>
<name>A0A023X391_RUBRA</name>
<dbReference type="STRING" id="42256.RradSPS_1525"/>
<evidence type="ECO:0000313" key="12">
    <source>
        <dbReference type="EMBL" id="MDX5894215.1"/>
    </source>
</evidence>
<dbReference type="Pfam" id="PF06144">
    <property type="entry name" value="DNA_pol3_delta"/>
    <property type="match status" value="1"/>
</dbReference>
<feature type="domain" description="DNA polymerase III delta subunit-like C-terminal" evidence="10">
    <location>
        <begin position="183"/>
        <end position="301"/>
    </location>
</feature>
<dbReference type="OrthoDB" id="5242505at2"/>
<dbReference type="Gene3D" id="1.20.272.10">
    <property type="match status" value="1"/>
</dbReference>
<keyword evidence="5" id="KW-0235">DNA replication</keyword>
<accession>A0A023X391</accession>
<dbReference type="eggNOG" id="COG1466">
    <property type="taxonomic scope" value="Bacteria"/>
</dbReference>
<dbReference type="Proteomes" id="UP000025229">
    <property type="component" value="Chromosome"/>
</dbReference>
<keyword evidence="6" id="KW-0239">DNA-directed DNA polymerase</keyword>
<dbReference type="EC" id="2.7.7.7" evidence="1"/>
<evidence type="ECO:0000256" key="7">
    <source>
        <dbReference type="ARBA" id="ARBA00034754"/>
    </source>
</evidence>
<evidence type="ECO:0000256" key="4">
    <source>
        <dbReference type="ARBA" id="ARBA00022695"/>
    </source>
</evidence>
<gene>
    <name evidence="12" type="primary">holA</name>
    <name evidence="11" type="ORF">RradSPS_1525</name>
    <name evidence="12" type="ORF">SIL72_09250</name>
</gene>
<evidence type="ECO:0000256" key="6">
    <source>
        <dbReference type="ARBA" id="ARBA00022932"/>
    </source>
</evidence>
<dbReference type="Pfam" id="PF21694">
    <property type="entry name" value="DNA_pol3_delta_C"/>
    <property type="match status" value="1"/>
</dbReference>
<dbReference type="PANTHER" id="PTHR34388:SF1">
    <property type="entry name" value="DNA POLYMERASE III SUBUNIT DELTA"/>
    <property type="match status" value="1"/>
</dbReference>
<evidence type="ECO:0000259" key="10">
    <source>
        <dbReference type="Pfam" id="PF21694"/>
    </source>
</evidence>
<comment type="catalytic activity">
    <reaction evidence="8">
        <text>DNA(n) + a 2'-deoxyribonucleoside 5'-triphosphate = DNA(n+1) + diphosphate</text>
        <dbReference type="Rhea" id="RHEA:22508"/>
        <dbReference type="Rhea" id="RHEA-COMP:17339"/>
        <dbReference type="Rhea" id="RHEA-COMP:17340"/>
        <dbReference type="ChEBI" id="CHEBI:33019"/>
        <dbReference type="ChEBI" id="CHEBI:61560"/>
        <dbReference type="ChEBI" id="CHEBI:173112"/>
        <dbReference type="EC" id="2.7.7.7"/>
    </reaction>
</comment>
<organism evidence="11 13">
    <name type="scientific">Rubrobacter radiotolerans</name>
    <name type="common">Arthrobacter radiotolerans</name>
    <dbReference type="NCBI Taxonomy" id="42256"/>
    <lineage>
        <taxon>Bacteria</taxon>
        <taxon>Bacillati</taxon>
        <taxon>Actinomycetota</taxon>
        <taxon>Rubrobacteria</taxon>
        <taxon>Rubrobacterales</taxon>
        <taxon>Rubrobacteraceae</taxon>
        <taxon>Rubrobacter</taxon>
    </lineage>
</organism>
<keyword evidence="4 12" id="KW-0548">Nucleotidyltransferase</keyword>
<evidence type="ECO:0000256" key="1">
    <source>
        <dbReference type="ARBA" id="ARBA00012417"/>
    </source>
</evidence>
<evidence type="ECO:0000313" key="13">
    <source>
        <dbReference type="Proteomes" id="UP000025229"/>
    </source>
</evidence>
<dbReference type="NCBIfam" id="TIGR01128">
    <property type="entry name" value="holA"/>
    <property type="match status" value="1"/>
</dbReference>
<dbReference type="Proteomes" id="UP001281130">
    <property type="component" value="Unassembled WGS sequence"/>
</dbReference>